<accession>A0A1J8Q9Y8</accession>
<dbReference type="InterPro" id="IPR039540">
    <property type="entry name" value="UBL3-like_ubiquitin_dom"/>
</dbReference>
<comment type="caution">
    <text evidence="3">The sequence shown here is derived from an EMBL/GenBank/DDBJ whole genome shotgun (WGS) entry which is preliminary data.</text>
</comment>
<evidence type="ECO:0000256" key="1">
    <source>
        <dbReference type="SAM" id="MobiDB-lite"/>
    </source>
</evidence>
<evidence type="ECO:0000313" key="3">
    <source>
        <dbReference type="EMBL" id="OJA18486.1"/>
    </source>
</evidence>
<feature type="compositionally biased region" description="Polar residues" evidence="1">
    <location>
        <begin position="34"/>
        <end position="46"/>
    </location>
</feature>
<feature type="region of interest" description="Disordered" evidence="1">
    <location>
        <begin position="1"/>
        <end position="46"/>
    </location>
</feature>
<name>A0A1J8Q9Y8_9AGAM</name>
<dbReference type="Pfam" id="PF13881">
    <property type="entry name" value="Rad60-SLD_2"/>
    <property type="match status" value="1"/>
</dbReference>
<protein>
    <recommendedName>
        <fullName evidence="2">Ubiquitin-like domain-containing protein</fullName>
    </recommendedName>
</protein>
<dbReference type="AlphaFoldDB" id="A0A1J8Q9Y8"/>
<sequence length="289" mass="30614">MKASTLTSHNQTMETQASSNDPAPSPPQPDSSERPSTASGSATPSLLTAAYYPPAPFSAERPYTVHGSSSVLPRAAFASGPYLSSSARTSFTHVDVESVPTVGAYPPLPNPSLPSGQTAPDATVNDQTEANASLGADVHAVQVPQTPQVFLTFLLVSGRRRTMSFDPSITIGRVKELAWNAWPAEWQDESPSTPSHLRILYLGKILQDEDTLTHLSFPTSLPSPSSSSPTIVHLSIRPANTTTVDDSMKKKRLSNAFSRRGTSNTDTEVAREGANDTEGAGCCSGCIIC</sequence>
<feature type="domain" description="Ubiquitin-like" evidence="2">
    <location>
        <begin position="149"/>
        <end position="217"/>
    </location>
</feature>
<dbReference type="Gene3D" id="3.10.20.90">
    <property type="entry name" value="Phosphatidylinositol 3-kinase Catalytic Subunit, Chain A, domain 1"/>
    <property type="match status" value="1"/>
</dbReference>
<dbReference type="EMBL" id="LVVM01001471">
    <property type="protein sequence ID" value="OJA18486.1"/>
    <property type="molecule type" value="Genomic_DNA"/>
</dbReference>
<feature type="region of interest" description="Disordered" evidence="1">
    <location>
        <begin position="102"/>
        <end position="122"/>
    </location>
</feature>
<proteinExistence type="predicted"/>
<dbReference type="InterPro" id="IPR000626">
    <property type="entry name" value="Ubiquitin-like_dom"/>
</dbReference>
<organism evidence="3 4">
    <name type="scientific">Rhizopogon vesiculosus</name>
    <dbReference type="NCBI Taxonomy" id="180088"/>
    <lineage>
        <taxon>Eukaryota</taxon>
        <taxon>Fungi</taxon>
        <taxon>Dikarya</taxon>
        <taxon>Basidiomycota</taxon>
        <taxon>Agaricomycotina</taxon>
        <taxon>Agaricomycetes</taxon>
        <taxon>Agaricomycetidae</taxon>
        <taxon>Boletales</taxon>
        <taxon>Suillineae</taxon>
        <taxon>Rhizopogonaceae</taxon>
        <taxon>Rhizopogon</taxon>
    </lineage>
</organism>
<feature type="compositionally biased region" description="Polar residues" evidence="1">
    <location>
        <begin position="113"/>
        <end position="122"/>
    </location>
</feature>
<evidence type="ECO:0000259" key="2">
    <source>
        <dbReference type="PROSITE" id="PS50053"/>
    </source>
</evidence>
<dbReference type="STRING" id="180088.A0A1J8Q9Y8"/>
<dbReference type="PANTHER" id="PTHR13169">
    <property type="entry name" value="UBIQUITIN-LIKE PROTEIN 3 HCG-1 PROTEIN"/>
    <property type="match status" value="1"/>
</dbReference>
<feature type="compositionally biased region" description="Polar residues" evidence="1">
    <location>
        <begin position="1"/>
        <end position="15"/>
    </location>
</feature>
<reference evidence="3 4" key="1">
    <citation type="submission" date="2016-03" db="EMBL/GenBank/DDBJ databases">
        <title>Comparative genomics of the ectomycorrhizal sister species Rhizopogon vinicolor and Rhizopogon vesiculosus (Basidiomycota: Boletales) reveals a divergence of the mating type B locus.</title>
        <authorList>
            <person name="Mujic A.B."/>
            <person name="Kuo A."/>
            <person name="Tritt A."/>
            <person name="Lipzen A."/>
            <person name="Chen C."/>
            <person name="Johnson J."/>
            <person name="Sharma A."/>
            <person name="Barry K."/>
            <person name="Grigoriev I.V."/>
            <person name="Spatafora J.W."/>
        </authorList>
    </citation>
    <scope>NUCLEOTIDE SEQUENCE [LARGE SCALE GENOMIC DNA]</scope>
    <source>
        <strain evidence="3 4">AM-OR11-056</strain>
    </source>
</reference>
<dbReference type="PANTHER" id="PTHR13169:SF0">
    <property type="entry name" value="UBIQUITIN-LIKE PROTEIN 3"/>
    <property type="match status" value="1"/>
</dbReference>
<dbReference type="Proteomes" id="UP000183567">
    <property type="component" value="Unassembled WGS sequence"/>
</dbReference>
<dbReference type="SUPFAM" id="SSF54236">
    <property type="entry name" value="Ubiquitin-like"/>
    <property type="match status" value="1"/>
</dbReference>
<dbReference type="PROSITE" id="PS50053">
    <property type="entry name" value="UBIQUITIN_2"/>
    <property type="match status" value="1"/>
</dbReference>
<dbReference type="InterPro" id="IPR040015">
    <property type="entry name" value="UBL3-like"/>
</dbReference>
<keyword evidence="4" id="KW-1185">Reference proteome</keyword>
<evidence type="ECO:0000313" key="4">
    <source>
        <dbReference type="Proteomes" id="UP000183567"/>
    </source>
</evidence>
<dbReference type="OrthoDB" id="1043111at2759"/>
<dbReference type="InterPro" id="IPR029071">
    <property type="entry name" value="Ubiquitin-like_domsf"/>
</dbReference>
<gene>
    <name evidence="3" type="ORF">AZE42_08009</name>
</gene>